<keyword evidence="2" id="KW-0472">Membrane</keyword>
<protein>
    <submittedName>
        <fullName evidence="3">DUF2371 domain-containing protein</fullName>
    </submittedName>
</protein>
<dbReference type="RefSeq" id="WP_006955991.1">
    <property type="nucleotide sequence ID" value="NZ_DBGH01000026.1"/>
</dbReference>
<keyword evidence="2" id="KW-0812">Transmembrane</keyword>
<evidence type="ECO:0000256" key="1">
    <source>
        <dbReference type="SAM" id="MobiDB-lite"/>
    </source>
</evidence>
<keyword evidence="2" id="KW-1133">Transmembrane helix</keyword>
<feature type="compositionally biased region" description="Basic and acidic residues" evidence="1">
    <location>
        <begin position="85"/>
        <end position="95"/>
    </location>
</feature>
<name>A0A348WR32_9GAMM</name>
<proteinExistence type="predicted"/>
<feature type="transmembrane region" description="Helical" evidence="2">
    <location>
        <begin position="23"/>
        <end position="56"/>
    </location>
</feature>
<dbReference type="EMBL" id="DMUP01000228">
    <property type="protein sequence ID" value="HAR56994.1"/>
    <property type="molecule type" value="Genomic_DNA"/>
</dbReference>
<evidence type="ECO:0000313" key="3">
    <source>
        <dbReference type="EMBL" id="HAR56994.1"/>
    </source>
</evidence>
<sequence>MNQYKNRIYVRQANSGGSVVGRILGIIMLLAIVGFSIAFGLIVLAVGFVLLIPVMWKQRHAIKQMWQMRKQAKQQFEQQRQAQQEAERHYSERNSEGSVIDGEYKDLSDKNDKS</sequence>
<gene>
    <name evidence="3" type="ORF">DCR58_09460</name>
</gene>
<accession>A0A348WR32</accession>
<feature type="region of interest" description="Disordered" evidence="1">
    <location>
        <begin position="76"/>
        <end position="114"/>
    </location>
</feature>
<dbReference type="Proteomes" id="UP000262878">
    <property type="component" value="Unassembled WGS sequence"/>
</dbReference>
<reference evidence="3 4" key="1">
    <citation type="journal article" date="2018" name="Nat. Biotechnol.">
        <title>A standardized bacterial taxonomy based on genome phylogeny substantially revises the tree of life.</title>
        <authorList>
            <person name="Parks D.H."/>
            <person name="Chuvochina M."/>
            <person name="Waite D.W."/>
            <person name="Rinke C."/>
            <person name="Skarshewski A."/>
            <person name="Chaumeil P.A."/>
            <person name="Hugenholtz P."/>
        </authorList>
    </citation>
    <scope>NUCLEOTIDE SEQUENCE [LARGE SCALE GENOMIC DNA]</scope>
    <source>
        <strain evidence="3">UBA9360</strain>
    </source>
</reference>
<evidence type="ECO:0000313" key="4">
    <source>
        <dbReference type="Proteomes" id="UP000262878"/>
    </source>
</evidence>
<dbReference type="AlphaFoldDB" id="A0A348WR32"/>
<evidence type="ECO:0000256" key="2">
    <source>
        <dbReference type="SAM" id="Phobius"/>
    </source>
</evidence>
<feature type="compositionally biased region" description="Basic and acidic residues" evidence="1">
    <location>
        <begin position="102"/>
        <end position="114"/>
    </location>
</feature>
<dbReference type="STRING" id="314276.OS145_07047"/>
<organism evidence="3 4">
    <name type="scientific">Idiomarina baltica</name>
    <dbReference type="NCBI Taxonomy" id="190892"/>
    <lineage>
        <taxon>Bacteria</taxon>
        <taxon>Pseudomonadati</taxon>
        <taxon>Pseudomonadota</taxon>
        <taxon>Gammaproteobacteria</taxon>
        <taxon>Alteromonadales</taxon>
        <taxon>Idiomarinaceae</taxon>
        <taxon>Idiomarina</taxon>
    </lineage>
</organism>
<comment type="caution">
    <text evidence="3">The sequence shown here is derived from an EMBL/GenBank/DDBJ whole genome shotgun (WGS) entry which is preliminary data.</text>
</comment>